<gene>
    <name evidence="1" type="ORF">ESV85_17815</name>
</gene>
<dbReference type="InterPro" id="IPR039060">
    <property type="entry name" value="Antitox_HigA"/>
</dbReference>
<sequence>MEVLEKPSLKIIGNEIEYHNALDLIKTLFGIGTAIDEEDENYLEVLSVLIEKYEEERGYKIDTSQVDAIDVLDYYLTENNLQQKDLVPVLGPASRVSEIMNRKRSLSLKQIKKLNQAYHIPVALLLD</sequence>
<dbReference type="Proteomes" id="UP000321935">
    <property type="component" value="Unassembled WGS sequence"/>
</dbReference>
<evidence type="ECO:0008006" key="3">
    <source>
        <dbReference type="Google" id="ProtNLM"/>
    </source>
</evidence>
<comment type="caution">
    <text evidence="1">The sequence shown here is derived from an EMBL/GenBank/DDBJ whole genome shotgun (WGS) entry which is preliminary data.</text>
</comment>
<reference evidence="1 2" key="1">
    <citation type="submission" date="2019-08" db="EMBL/GenBank/DDBJ databases">
        <title>Genomes sequence of Algoriphagus aquimarinus ACAM450.</title>
        <authorList>
            <person name="Bowman J.P."/>
        </authorList>
    </citation>
    <scope>NUCLEOTIDE SEQUENCE [LARGE SCALE GENOMIC DNA]</scope>
    <source>
        <strain evidence="1 2">ACAM 450</strain>
    </source>
</reference>
<dbReference type="EMBL" id="VORW01000018">
    <property type="protein sequence ID" value="TXE05551.1"/>
    <property type="molecule type" value="Genomic_DNA"/>
</dbReference>
<protein>
    <recommendedName>
        <fullName evidence="3">Transcriptional regulator</fullName>
    </recommendedName>
</protein>
<dbReference type="AlphaFoldDB" id="A0A5C7AAW8"/>
<dbReference type="GO" id="GO:0006355">
    <property type="term" value="P:regulation of DNA-templated transcription"/>
    <property type="evidence" value="ECO:0007669"/>
    <property type="project" value="InterPro"/>
</dbReference>
<dbReference type="RefSeq" id="WP_146920005.1">
    <property type="nucleotide sequence ID" value="NZ_VORW01000018.1"/>
</dbReference>
<evidence type="ECO:0000313" key="1">
    <source>
        <dbReference type="EMBL" id="TXE05551.1"/>
    </source>
</evidence>
<dbReference type="GO" id="GO:0001046">
    <property type="term" value="F:core promoter sequence-specific DNA binding"/>
    <property type="evidence" value="ECO:0007669"/>
    <property type="project" value="TreeGrafter"/>
</dbReference>
<accession>A0A5C7AAW8</accession>
<proteinExistence type="predicted"/>
<name>A0A5C7AAW8_9BACT</name>
<evidence type="ECO:0000313" key="2">
    <source>
        <dbReference type="Proteomes" id="UP000321935"/>
    </source>
</evidence>
<dbReference type="OrthoDB" id="9796786at2"/>
<dbReference type="PANTHER" id="PTHR40455:SF1">
    <property type="entry name" value="ANTITOXIN HIGA"/>
    <property type="match status" value="1"/>
</dbReference>
<dbReference type="PANTHER" id="PTHR40455">
    <property type="entry name" value="ANTITOXIN HIGA"/>
    <property type="match status" value="1"/>
</dbReference>
<organism evidence="1 2">
    <name type="scientific">Algoriphagus aquimarinus</name>
    <dbReference type="NCBI Taxonomy" id="237018"/>
    <lineage>
        <taxon>Bacteria</taxon>
        <taxon>Pseudomonadati</taxon>
        <taxon>Bacteroidota</taxon>
        <taxon>Cytophagia</taxon>
        <taxon>Cytophagales</taxon>
        <taxon>Cyclobacteriaceae</taxon>
        <taxon>Algoriphagus</taxon>
    </lineage>
</organism>